<dbReference type="EMBL" id="UOFD01000037">
    <property type="protein sequence ID" value="VAW51831.1"/>
    <property type="molecule type" value="Genomic_DNA"/>
</dbReference>
<dbReference type="PANTHER" id="PTHR43236:SF1">
    <property type="entry name" value="BLL7220 PROTEIN"/>
    <property type="match status" value="1"/>
</dbReference>
<feature type="domain" description="HTH cro/C1-type" evidence="2">
    <location>
        <begin position="10"/>
        <end position="63"/>
    </location>
</feature>
<dbReference type="InterPro" id="IPR010982">
    <property type="entry name" value="Lambda_DNA-bd_dom_sf"/>
</dbReference>
<gene>
    <name evidence="3" type="ORF">MNBD_GAMMA06-2048</name>
</gene>
<organism evidence="3">
    <name type="scientific">hydrothermal vent metagenome</name>
    <dbReference type="NCBI Taxonomy" id="652676"/>
    <lineage>
        <taxon>unclassified sequences</taxon>
        <taxon>metagenomes</taxon>
        <taxon>ecological metagenomes</taxon>
    </lineage>
</organism>
<dbReference type="AlphaFoldDB" id="A0A3B0W990"/>
<dbReference type="Pfam" id="PF01381">
    <property type="entry name" value="HTH_3"/>
    <property type="match status" value="1"/>
</dbReference>
<dbReference type="CDD" id="cd00093">
    <property type="entry name" value="HTH_XRE"/>
    <property type="match status" value="1"/>
</dbReference>
<evidence type="ECO:0000259" key="2">
    <source>
        <dbReference type="PROSITE" id="PS50943"/>
    </source>
</evidence>
<accession>A0A3B0W990</accession>
<proteinExistence type="inferred from homology"/>
<evidence type="ECO:0000313" key="3">
    <source>
        <dbReference type="EMBL" id="VAW51831.1"/>
    </source>
</evidence>
<dbReference type="Gene3D" id="1.10.10.2910">
    <property type="match status" value="1"/>
</dbReference>
<dbReference type="InterPro" id="IPR052345">
    <property type="entry name" value="Rad_response_metalloprotease"/>
</dbReference>
<reference evidence="3" key="1">
    <citation type="submission" date="2018-06" db="EMBL/GenBank/DDBJ databases">
        <authorList>
            <person name="Zhirakovskaya E."/>
        </authorList>
    </citation>
    <scope>NUCLEOTIDE SEQUENCE</scope>
</reference>
<dbReference type="InterPro" id="IPR001387">
    <property type="entry name" value="Cro/C1-type_HTH"/>
</dbReference>
<dbReference type="PANTHER" id="PTHR43236">
    <property type="entry name" value="ANTITOXIN HIGA1"/>
    <property type="match status" value="1"/>
</dbReference>
<dbReference type="GO" id="GO:0003677">
    <property type="term" value="F:DNA binding"/>
    <property type="evidence" value="ECO:0007669"/>
    <property type="project" value="InterPro"/>
</dbReference>
<dbReference type="InterPro" id="IPR010359">
    <property type="entry name" value="IrrE_HExxH"/>
</dbReference>
<comment type="similarity">
    <text evidence="1">Belongs to the short-chain fatty acyl-CoA assimilation regulator (ScfR) family.</text>
</comment>
<dbReference type="Pfam" id="PF06114">
    <property type="entry name" value="Peptidase_M78"/>
    <property type="match status" value="1"/>
</dbReference>
<evidence type="ECO:0000256" key="1">
    <source>
        <dbReference type="ARBA" id="ARBA00007227"/>
    </source>
</evidence>
<dbReference type="SMART" id="SM00530">
    <property type="entry name" value="HTH_XRE"/>
    <property type="match status" value="1"/>
</dbReference>
<dbReference type="SUPFAM" id="SSF47413">
    <property type="entry name" value="lambda repressor-like DNA-binding domains"/>
    <property type="match status" value="1"/>
</dbReference>
<dbReference type="Gene3D" id="1.10.260.40">
    <property type="entry name" value="lambda repressor-like DNA-binding domains"/>
    <property type="match status" value="1"/>
</dbReference>
<sequence>MKANFQPIRLTQARSLKMFNMTELAERTGLTRQAISQYEKGMAPSGEKLRELAKALDVSERFFTKPLSNVEQSQHGVPSFRSMSSASAKARKQAHSYLELMAHISGSLTDYVHLPEVKLPDFNIKDFVSLTDEDIENIAAKTREFFGLGNGPISDVSLLLENHGVVIGQIELHKKLDALCSWFDNRPFVLVNPNVTAVRIRFDLSHELGHLLLHKDLIDITDIQDRETLKLIEHQANYFAGCFLMPEASFVSEVYGLTLDSLTTLKERWKVSIAAIVMRLSQVGFISESQKKRLFQMLIATNSRRHEPLDDVIKKEKPRLFNKILKLLKDSSIIGGSELLELTGLPKSIFSCLT</sequence>
<feature type="non-terminal residue" evidence="3">
    <location>
        <position position="354"/>
    </location>
</feature>
<dbReference type="PROSITE" id="PS50943">
    <property type="entry name" value="HTH_CROC1"/>
    <property type="match status" value="1"/>
</dbReference>
<protein>
    <recommendedName>
        <fullName evidence="2">HTH cro/C1-type domain-containing protein</fullName>
    </recommendedName>
</protein>
<name>A0A3B0W990_9ZZZZ</name>